<organism evidence="11 12">
    <name type="scientific">Allocatelliglobosispora scoriae</name>
    <dbReference type="NCBI Taxonomy" id="643052"/>
    <lineage>
        <taxon>Bacteria</taxon>
        <taxon>Bacillati</taxon>
        <taxon>Actinomycetota</taxon>
        <taxon>Actinomycetes</taxon>
        <taxon>Micromonosporales</taxon>
        <taxon>Micromonosporaceae</taxon>
        <taxon>Allocatelliglobosispora</taxon>
    </lineage>
</organism>
<dbReference type="HAMAP" id="MF_00161">
    <property type="entry name" value="LspA"/>
    <property type="match status" value="1"/>
</dbReference>
<dbReference type="Pfam" id="PF01252">
    <property type="entry name" value="Peptidase_A8"/>
    <property type="match status" value="1"/>
</dbReference>
<reference evidence="11 12" key="1">
    <citation type="submission" date="2020-08" db="EMBL/GenBank/DDBJ databases">
        <title>Sequencing the genomes of 1000 actinobacteria strains.</title>
        <authorList>
            <person name="Klenk H.-P."/>
        </authorList>
    </citation>
    <scope>NUCLEOTIDE SEQUENCE [LARGE SCALE GENOMIC DNA]</scope>
    <source>
        <strain evidence="11 12">DSM 45362</strain>
    </source>
</reference>
<dbReference type="EMBL" id="JACHMN010000002">
    <property type="protein sequence ID" value="MBB5869355.1"/>
    <property type="molecule type" value="Genomic_DNA"/>
</dbReference>
<proteinExistence type="inferred from homology"/>
<dbReference type="UniPathway" id="UPA00665"/>
<comment type="pathway">
    <text evidence="9">Protein modification; lipoprotein biosynthesis (signal peptide cleavage).</text>
</comment>
<comment type="function">
    <text evidence="9">This protein specifically catalyzes the removal of signal peptides from prolipoproteins.</text>
</comment>
<dbReference type="Proteomes" id="UP000587527">
    <property type="component" value="Unassembled WGS sequence"/>
</dbReference>
<keyword evidence="8 9" id="KW-0472">Membrane</keyword>
<sequence>METKGSQTVIEAEPVSAPLHGGQGKRRRAVATLVTVALAAIGLDLLTKQLVIAHLEGGEPVKWLGGAVYLSVTRNGGAAFSLGKDYTFIFPVIAFCVLAWIGWNARKLASPAWGVALGLVAGGACGNLLDRIFRWPSPFNGHVVDFISLFGPYGEVFAVFNVADMSLTFGVILAIYLELTGRQRDGSRLRRDDKPAGEVPA</sequence>
<comment type="caution">
    <text evidence="11">The sequence shown here is derived from an EMBL/GenBank/DDBJ whole genome shotgun (WGS) entry which is preliminary data.</text>
</comment>
<evidence type="ECO:0000256" key="2">
    <source>
        <dbReference type="ARBA" id="ARBA00022475"/>
    </source>
</evidence>
<dbReference type="PANTHER" id="PTHR33695">
    <property type="entry name" value="LIPOPROTEIN SIGNAL PEPTIDASE"/>
    <property type="match status" value="1"/>
</dbReference>
<keyword evidence="4 9" id="KW-0812">Transmembrane</keyword>
<dbReference type="InterPro" id="IPR001872">
    <property type="entry name" value="Peptidase_A8"/>
</dbReference>
<dbReference type="GO" id="GO:0006508">
    <property type="term" value="P:proteolysis"/>
    <property type="evidence" value="ECO:0007669"/>
    <property type="project" value="UniProtKB-KW"/>
</dbReference>
<dbReference type="EC" id="3.4.23.36" evidence="9"/>
<evidence type="ECO:0000256" key="5">
    <source>
        <dbReference type="ARBA" id="ARBA00022750"/>
    </source>
</evidence>
<comment type="similarity">
    <text evidence="1 9 10">Belongs to the peptidase A8 family.</text>
</comment>
<evidence type="ECO:0000313" key="12">
    <source>
        <dbReference type="Proteomes" id="UP000587527"/>
    </source>
</evidence>
<evidence type="ECO:0000256" key="9">
    <source>
        <dbReference type="HAMAP-Rule" id="MF_00161"/>
    </source>
</evidence>
<dbReference type="NCBIfam" id="TIGR00077">
    <property type="entry name" value="lspA"/>
    <property type="match status" value="1"/>
</dbReference>
<dbReference type="PANTHER" id="PTHR33695:SF1">
    <property type="entry name" value="LIPOPROTEIN SIGNAL PEPTIDASE"/>
    <property type="match status" value="1"/>
</dbReference>
<keyword evidence="12" id="KW-1185">Reference proteome</keyword>
<feature type="transmembrane region" description="Helical" evidence="9">
    <location>
        <begin position="86"/>
        <end position="105"/>
    </location>
</feature>
<keyword evidence="6 9" id="KW-0378">Hydrolase</keyword>
<comment type="catalytic activity">
    <reaction evidence="9">
        <text>Release of signal peptides from bacterial membrane prolipoproteins. Hydrolyzes -Xaa-Yaa-Zaa-|-(S,diacylglyceryl)Cys-, in which Xaa is hydrophobic (preferably Leu), and Yaa (Ala or Ser) and Zaa (Gly or Ala) have small, neutral side chains.</text>
        <dbReference type="EC" id="3.4.23.36"/>
    </reaction>
</comment>
<evidence type="ECO:0000256" key="3">
    <source>
        <dbReference type="ARBA" id="ARBA00022670"/>
    </source>
</evidence>
<evidence type="ECO:0000256" key="6">
    <source>
        <dbReference type="ARBA" id="ARBA00022801"/>
    </source>
</evidence>
<name>A0A841BNV4_9ACTN</name>
<dbReference type="AlphaFoldDB" id="A0A841BNV4"/>
<evidence type="ECO:0000256" key="4">
    <source>
        <dbReference type="ARBA" id="ARBA00022692"/>
    </source>
</evidence>
<comment type="subcellular location">
    <subcellularLocation>
        <location evidence="9">Cell membrane</location>
        <topology evidence="9">Multi-pass membrane protein</topology>
    </subcellularLocation>
</comment>
<evidence type="ECO:0000313" key="11">
    <source>
        <dbReference type="EMBL" id="MBB5869355.1"/>
    </source>
</evidence>
<feature type="active site" evidence="9">
    <location>
        <position position="145"/>
    </location>
</feature>
<evidence type="ECO:0000256" key="7">
    <source>
        <dbReference type="ARBA" id="ARBA00022989"/>
    </source>
</evidence>
<evidence type="ECO:0000256" key="1">
    <source>
        <dbReference type="ARBA" id="ARBA00006139"/>
    </source>
</evidence>
<keyword evidence="5 9" id="KW-0064">Aspartyl protease</keyword>
<evidence type="ECO:0000256" key="10">
    <source>
        <dbReference type="RuleBase" id="RU004181"/>
    </source>
</evidence>
<accession>A0A841BNV4</accession>
<dbReference type="PRINTS" id="PR00781">
    <property type="entry name" value="LIPOSIGPTASE"/>
</dbReference>
<feature type="active site" evidence="9">
    <location>
        <position position="164"/>
    </location>
</feature>
<evidence type="ECO:0000256" key="8">
    <source>
        <dbReference type="ARBA" id="ARBA00023136"/>
    </source>
</evidence>
<feature type="transmembrane region" description="Helical" evidence="9">
    <location>
        <begin position="156"/>
        <end position="179"/>
    </location>
</feature>
<dbReference type="GO" id="GO:0005886">
    <property type="term" value="C:plasma membrane"/>
    <property type="evidence" value="ECO:0007669"/>
    <property type="project" value="UniProtKB-SubCell"/>
</dbReference>
<keyword evidence="3 9" id="KW-0645">Protease</keyword>
<feature type="transmembrane region" description="Helical" evidence="9">
    <location>
        <begin position="29"/>
        <end position="47"/>
    </location>
</feature>
<keyword evidence="2 9" id="KW-1003">Cell membrane</keyword>
<keyword evidence="7 9" id="KW-1133">Transmembrane helix</keyword>
<gene>
    <name evidence="9" type="primary">lspA</name>
    <name evidence="11" type="ORF">F4553_002734</name>
</gene>
<feature type="transmembrane region" description="Helical" evidence="9">
    <location>
        <begin position="112"/>
        <end position="129"/>
    </location>
</feature>
<protein>
    <recommendedName>
        <fullName evidence="9">Lipoprotein signal peptidase</fullName>
        <ecNumber evidence="9">3.4.23.36</ecNumber>
    </recommendedName>
    <alternativeName>
        <fullName evidence="9">Prolipoprotein signal peptidase</fullName>
    </alternativeName>
    <alternativeName>
        <fullName evidence="9">Signal peptidase II</fullName>
        <shortName evidence="9">SPase II</shortName>
    </alternativeName>
</protein>
<dbReference type="GO" id="GO:0004190">
    <property type="term" value="F:aspartic-type endopeptidase activity"/>
    <property type="evidence" value="ECO:0007669"/>
    <property type="project" value="UniProtKB-UniRule"/>
</dbReference>